<reference evidence="2" key="1">
    <citation type="journal article" date="2023" name="Front. Plant Sci.">
        <title>Chromosomal-level genome assembly of Melastoma candidum provides insights into trichome evolution.</title>
        <authorList>
            <person name="Zhong Y."/>
            <person name="Wu W."/>
            <person name="Sun C."/>
            <person name="Zou P."/>
            <person name="Liu Y."/>
            <person name="Dai S."/>
            <person name="Zhou R."/>
        </authorList>
    </citation>
    <scope>NUCLEOTIDE SEQUENCE [LARGE SCALE GENOMIC DNA]</scope>
</reference>
<comment type="caution">
    <text evidence="1">The sequence shown here is derived from an EMBL/GenBank/DDBJ whole genome shotgun (WGS) entry which is preliminary data.</text>
</comment>
<sequence length="551" mass="61033">MSIHVPPPNPSSNLGILEHTLFVLPKSASLSQIKQLHAQVLKSHLRDDPRVAAKLVSSYSRCRDMGSAVGCYGQIAGPDLKLYNVVIRAYADGSRPSLAFGVFFQMQAKGVFGDNFTYPYLLRACSGDVYLPTVRMVHAHVVKFGFVADIFVPNALIDSYSRCGLWGVRDARKVFDKMMDRDTISWNSMINGHVKAGQLGDARWLFEEMPDRDMISWNVLLDGYAKAGDMDAAFELFHRMSFRNAISWSTMVSGYCKAGDLGMARMLFDRMPEKSLVPWTIIIAGYAEKGFVEEANSLYDQMEEAGLVLDEGAIVSILAASAESGLLELGKKVHASIDIDRFKGNTLVLNALVDLYAKCGCLDEALSIFDGMTRKDVSSWNIMIKGMAMNGEGEKALSLYTRMKHEGYSPDGFTLIGLLCACTHTGLVVEGLDHFHRMQQQGITPMVEHYAWVVDLLCRAGSLEEALMLVQSMPFEPNSGIWSTLLCACRMRNDEALAAQVFLRALKSNSVKSLRIPLASNLRPPAGDSYCNFNPSFMDSTRRVTRSNLKL</sequence>
<accession>A0ACB9M8S4</accession>
<proteinExistence type="predicted"/>
<gene>
    <name evidence="1" type="ORF">MLD38_033892</name>
</gene>
<dbReference type="EMBL" id="CM042889">
    <property type="protein sequence ID" value="KAI4320406.1"/>
    <property type="molecule type" value="Genomic_DNA"/>
</dbReference>
<evidence type="ECO:0000313" key="1">
    <source>
        <dbReference type="EMBL" id="KAI4320406.1"/>
    </source>
</evidence>
<organism evidence="1 2">
    <name type="scientific">Melastoma candidum</name>
    <dbReference type="NCBI Taxonomy" id="119954"/>
    <lineage>
        <taxon>Eukaryota</taxon>
        <taxon>Viridiplantae</taxon>
        <taxon>Streptophyta</taxon>
        <taxon>Embryophyta</taxon>
        <taxon>Tracheophyta</taxon>
        <taxon>Spermatophyta</taxon>
        <taxon>Magnoliopsida</taxon>
        <taxon>eudicotyledons</taxon>
        <taxon>Gunneridae</taxon>
        <taxon>Pentapetalae</taxon>
        <taxon>rosids</taxon>
        <taxon>malvids</taxon>
        <taxon>Myrtales</taxon>
        <taxon>Melastomataceae</taxon>
        <taxon>Melastomatoideae</taxon>
        <taxon>Melastomateae</taxon>
        <taxon>Melastoma</taxon>
    </lineage>
</organism>
<dbReference type="Proteomes" id="UP001057402">
    <property type="component" value="Chromosome 10"/>
</dbReference>
<protein>
    <submittedName>
        <fullName evidence="1">Uncharacterized protein</fullName>
    </submittedName>
</protein>
<evidence type="ECO:0000313" key="2">
    <source>
        <dbReference type="Proteomes" id="UP001057402"/>
    </source>
</evidence>
<name>A0ACB9M8S4_9MYRT</name>
<keyword evidence="2" id="KW-1185">Reference proteome</keyword>